<sequence length="130" mass="15219">MYKSKGYRKLGRKADHRKALLRNLTSELFMNGRIETTVDKAKEVRKWAEKTITLAKRHSDRPNRKHFVQGRLQPLYEMVPNKYTEKLEPTGRSVIKVLFEDIVPQMENRQGGYTRIIKTGTRRGDNAEMA</sequence>
<dbReference type="Pfam" id="PF01196">
    <property type="entry name" value="Ribosomal_L17"/>
    <property type="match status" value="1"/>
</dbReference>
<keyword evidence="2 6" id="KW-0689">Ribosomal protein</keyword>
<evidence type="ECO:0000313" key="7">
    <source>
        <dbReference type="EMBL" id="ADY49662.1"/>
    </source>
</evidence>
<dbReference type="PANTHER" id="PTHR14413:SF16">
    <property type="entry name" value="LARGE RIBOSOMAL SUBUNIT PROTEIN BL17M"/>
    <property type="match status" value="1"/>
</dbReference>
<reference evidence="7" key="1">
    <citation type="journal article" date="2011" name="Genome Res.">
        <title>Deep small RNA sequencing from the nematode Ascaris reveals conservation, functional diversification, and novel developmental profiles.</title>
        <authorList>
            <person name="Wang J."/>
            <person name="Czech B."/>
            <person name="Crunk A."/>
            <person name="Wallace A."/>
            <person name="Mitreva M."/>
            <person name="Hannon G.J."/>
            <person name="Davis R.E."/>
        </authorList>
    </citation>
    <scope>NUCLEOTIDE SEQUENCE</scope>
</reference>
<dbReference type="PANTHER" id="PTHR14413">
    <property type="entry name" value="RIBOSOMAL PROTEIN L17"/>
    <property type="match status" value="1"/>
</dbReference>
<keyword evidence="3 6" id="KW-0687">Ribonucleoprotein</keyword>
<dbReference type="GO" id="GO:0022625">
    <property type="term" value="C:cytosolic large ribosomal subunit"/>
    <property type="evidence" value="ECO:0007669"/>
    <property type="project" value="TreeGrafter"/>
</dbReference>
<dbReference type="EMBL" id="JI225741">
    <property type="protein sequence ID" value="ADY49662.1"/>
    <property type="molecule type" value="mRNA"/>
</dbReference>
<organism evidence="7">
    <name type="scientific">Ascaris suum</name>
    <name type="common">Pig roundworm</name>
    <name type="synonym">Ascaris lumbricoides</name>
    <dbReference type="NCBI Taxonomy" id="6253"/>
    <lineage>
        <taxon>Eukaryota</taxon>
        <taxon>Metazoa</taxon>
        <taxon>Ecdysozoa</taxon>
        <taxon>Nematoda</taxon>
        <taxon>Chromadorea</taxon>
        <taxon>Rhabditida</taxon>
        <taxon>Spirurina</taxon>
        <taxon>Ascaridomorpha</taxon>
        <taxon>Ascaridoidea</taxon>
        <taxon>Ascarididae</taxon>
        <taxon>Ascaris</taxon>
    </lineage>
</organism>
<evidence type="ECO:0000256" key="4">
    <source>
        <dbReference type="ARBA" id="ARBA00035290"/>
    </source>
</evidence>
<dbReference type="InterPro" id="IPR036373">
    <property type="entry name" value="Ribosomal_bL17_sf"/>
</dbReference>
<dbReference type="NCBIfam" id="TIGR00059">
    <property type="entry name" value="L17"/>
    <property type="match status" value="1"/>
</dbReference>
<dbReference type="SUPFAM" id="SSF64263">
    <property type="entry name" value="Prokaryotic ribosomal protein L17"/>
    <property type="match status" value="1"/>
</dbReference>
<protein>
    <recommendedName>
        <fullName evidence="4">Large ribosomal subunit protein bL17m</fullName>
    </recommendedName>
    <alternativeName>
        <fullName evidence="5">39S ribosomal protein L17, mitochondrial</fullName>
    </alternativeName>
</protein>
<evidence type="ECO:0000256" key="1">
    <source>
        <dbReference type="ARBA" id="ARBA00008777"/>
    </source>
</evidence>
<comment type="similarity">
    <text evidence="1 6">Belongs to the bacterial ribosomal protein bL17 family.</text>
</comment>
<name>F1LHQ8_ASCSU</name>
<dbReference type="InterPro" id="IPR000456">
    <property type="entry name" value="Ribosomal_bL17"/>
</dbReference>
<dbReference type="AlphaFoldDB" id="F1LHQ8"/>
<evidence type="ECO:0000256" key="6">
    <source>
        <dbReference type="RuleBase" id="RU000660"/>
    </source>
</evidence>
<dbReference type="GO" id="GO:0003735">
    <property type="term" value="F:structural constituent of ribosome"/>
    <property type="evidence" value="ECO:0007669"/>
    <property type="project" value="InterPro"/>
</dbReference>
<dbReference type="Gene3D" id="3.90.1030.10">
    <property type="entry name" value="Ribosomal protein L17"/>
    <property type="match status" value="1"/>
</dbReference>
<evidence type="ECO:0000256" key="5">
    <source>
        <dbReference type="ARBA" id="ARBA00035413"/>
    </source>
</evidence>
<proteinExistence type="evidence at transcript level"/>
<evidence type="ECO:0000256" key="2">
    <source>
        <dbReference type="ARBA" id="ARBA00022980"/>
    </source>
</evidence>
<accession>F1LHQ8</accession>
<dbReference type="GO" id="GO:0006412">
    <property type="term" value="P:translation"/>
    <property type="evidence" value="ECO:0007669"/>
    <property type="project" value="InterPro"/>
</dbReference>
<evidence type="ECO:0000256" key="3">
    <source>
        <dbReference type="ARBA" id="ARBA00023274"/>
    </source>
</evidence>
<feature type="non-terminal residue" evidence="7">
    <location>
        <position position="130"/>
    </location>
</feature>